<dbReference type="CDD" id="cd22249">
    <property type="entry name" value="UDM1_RNF168_RNF169-like"/>
    <property type="match status" value="1"/>
</dbReference>
<dbReference type="PANTHER" id="PTHR19211:SF135">
    <property type="entry name" value="ATPASE, PUTATIVE (AFU_ORTHOLOGUE AFUA_1G16440)-RELATED"/>
    <property type="match status" value="1"/>
</dbReference>
<keyword evidence="3 6" id="KW-0067">ATP-binding</keyword>
<sequence length="806" mass="87116">MVRKGKEKTPGKQGGAATEGQLYVTAQQSRYALDAVDAPNSKEILVKDLSISVGKKEILRSADLHLEEGRHYVLAGRNGTGKSTILRAIASNQIPSIALNQRILLLGQTALQQHQGITDHGDLAALATPGDDTDSEPHSLLPSAISSLNLLDVDSSAAPGAPAETVLAHVLAGDTYLTSIQRTVALLATALSDHNDPLAPARAVRLLEYRRLWREHAAARHHALRRSGARGKEARARQIEAEARVKEAGERARAVGLPSSGSVMEGMDADAEVAAAEETRRAVEILAEAQAELETLDPRAAAARARRVLLGLGFSEEATGRSMQELSGGWRTRAMLARALCAPCDVLLLDEPTNYLDLPAIMWLTQWINEGLSDTTVVVVSHDRAFVDDVAEELLMVRDAGVERFRGGLSAYERERRKYAKWMRRMREAQERKNERLERGLEESKRAARKAGDDKKLKQVAGRKKKIEERSGLQVSSKGTRFKLNRDMPAYSTTKRMEIEVPRFDDLPKIVVPASPPDLKFPGALVSLEQVSFRYSGAKEDVLKGVSLTIHPGERIGLVGLNGSGKTTMLEMMVGEKALPSYKGTISRHPRARIGRFSQEAVDLLDAVPYASSTSALAHISAFFNEAATAASDPTNPSAAVTDAPAISEQDARRLLSGLGLQGAVASEVPITALSGGQKVRLALAKLLWPAPPHLLILDEVTTHLDSDTILSLVCALRPFEGAMVVVSHDRFFVRGVVEGVRVEREFTSAGDDGGEAESSSEESDEGDVRKAGTVYRLSKGKLSKLAGGMATYERIAEKAVSKLGK</sequence>
<feature type="region of interest" description="Disordered" evidence="4">
    <location>
        <begin position="433"/>
        <end position="474"/>
    </location>
</feature>
<evidence type="ECO:0000256" key="4">
    <source>
        <dbReference type="SAM" id="MobiDB-lite"/>
    </source>
</evidence>
<accession>A0ABQ8FRW6</accession>
<dbReference type="InterPro" id="IPR003439">
    <property type="entry name" value="ABC_transporter-like_ATP-bd"/>
</dbReference>
<feature type="region of interest" description="Disordered" evidence="4">
    <location>
        <begin position="1"/>
        <end position="20"/>
    </location>
</feature>
<feature type="domain" description="ABC transporter" evidence="5">
    <location>
        <begin position="44"/>
        <end position="424"/>
    </location>
</feature>
<dbReference type="EMBL" id="JAGTJR010000070">
    <property type="protein sequence ID" value="KAH7018715.1"/>
    <property type="molecule type" value="Genomic_DNA"/>
</dbReference>
<keyword evidence="1" id="KW-0677">Repeat</keyword>
<comment type="caution">
    <text evidence="6">The sequence shown here is derived from an EMBL/GenBank/DDBJ whole genome shotgun (WGS) entry which is preliminary data.</text>
</comment>
<gene>
    <name evidence="6" type="ORF">B0J12DRAFT_416174</name>
</gene>
<evidence type="ECO:0000256" key="3">
    <source>
        <dbReference type="ARBA" id="ARBA00022840"/>
    </source>
</evidence>
<feature type="region of interest" description="Disordered" evidence="4">
    <location>
        <begin position="748"/>
        <end position="771"/>
    </location>
</feature>
<dbReference type="InterPro" id="IPR027417">
    <property type="entry name" value="P-loop_NTPase"/>
</dbReference>
<feature type="domain" description="ABC transporter" evidence="5">
    <location>
        <begin position="526"/>
        <end position="771"/>
    </location>
</feature>
<dbReference type="PROSITE" id="PS50893">
    <property type="entry name" value="ABC_TRANSPORTER_2"/>
    <property type="match status" value="2"/>
</dbReference>
<evidence type="ECO:0000313" key="7">
    <source>
        <dbReference type="Proteomes" id="UP000774617"/>
    </source>
</evidence>
<dbReference type="CDD" id="cd03221">
    <property type="entry name" value="ABCF_EF-3"/>
    <property type="match status" value="1"/>
</dbReference>
<keyword evidence="2" id="KW-0547">Nucleotide-binding</keyword>
<dbReference type="Proteomes" id="UP000774617">
    <property type="component" value="Unassembled WGS sequence"/>
</dbReference>
<feature type="compositionally biased region" description="Basic and acidic residues" evidence="4">
    <location>
        <begin position="433"/>
        <end position="457"/>
    </location>
</feature>
<evidence type="ECO:0000259" key="5">
    <source>
        <dbReference type="PROSITE" id="PS50893"/>
    </source>
</evidence>
<dbReference type="InterPro" id="IPR017871">
    <property type="entry name" value="ABC_transporter-like_CS"/>
</dbReference>
<protein>
    <submittedName>
        <fullName evidence="6">ABC transporter ATP-binding protein uup-1</fullName>
    </submittedName>
</protein>
<name>A0ABQ8FRW6_9PEZI</name>
<dbReference type="InterPro" id="IPR050611">
    <property type="entry name" value="ABCF"/>
</dbReference>
<dbReference type="Pfam" id="PF00005">
    <property type="entry name" value="ABC_tran"/>
    <property type="match status" value="3"/>
</dbReference>
<evidence type="ECO:0000256" key="2">
    <source>
        <dbReference type="ARBA" id="ARBA00022741"/>
    </source>
</evidence>
<evidence type="ECO:0000313" key="6">
    <source>
        <dbReference type="EMBL" id="KAH7018715.1"/>
    </source>
</evidence>
<reference evidence="6 7" key="1">
    <citation type="journal article" date="2021" name="Nat. Commun.">
        <title>Genetic determinants of endophytism in the Arabidopsis root mycobiome.</title>
        <authorList>
            <person name="Mesny F."/>
            <person name="Miyauchi S."/>
            <person name="Thiergart T."/>
            <person name="Pickel B."/>
            <person name="Atanasova L."/>
            <person name="Karlsson M."/>
            <person name="Huettel B."/>
            <person name="Barry K.W."/>
            <person name="Haridas S."/>
            <person name="Chen C."/>
            <person name="Bauer D."/>
            <person name="Andreopoulos W."/>
            <person name="Pangilinan J."/>
            <person name="LaButti K."/>
            <person name="Riley R."/>
            <person name="Lipzen A."/>
            <person name="Clum A."/>
            <person name="Drula E."/>
            <person name="Henrissat B."/>
            <person name="Kohler A."/>
            <person name="Grigoriev I.V."/>
            <person name="Martin F.M."/>
            <person name="Hacquard S."/>
        </authorList>
    </citation>
    <scope>NUCLEOTIDE SEQUENCE [LARGE SCALE GENOMIC DNA]</scope>
    <source>
        <strain evidence="6 7">MPI-SDFR-AT-0080</strain>
    </source>
</reference>
<dbReference type="GO" id="GO:0005524">
    <property type="term" value="F:ATP binding"/>
    <property type="evidence" value="ECO:0007669"/>
    <property type="project" value="UniProtKB-KW"/>
</dbReference>
<evidence type="ECO:0000256" key="1">
    <source>
        <dbReference type="ARBA" id="ARBA00022737"/>
    </source>
</evidence>
<organism evidence="6 7">
    <name type="scientific">Macrophomina phaseolina</name>
    <dbReference type="NCBI Taxonomy" id="35725"/>
    <lineage>
        <taxon>Eukaryota</taxon>
        <taxon>Fungi</taxon>
        <taxon>Dikarya</taxon>
        <taxon>Ascomycota</taxon>
        <taxon>Pezizomycotina</taxon>
        <taxon>Dothideomycetes</taxon>
        <taxon>Dothideomycetes incertae sedis</taxon>
        <taxon>Botryosphaeriales</taxon>
        <taxon>Botryosphaeriaceae</taxon>
        <taxon>Macrophomina</taxon>
    </lineage>
</organism>
<keyword evidence="7" id="KW-1185">Reference proteome</keyword>
<dbReference type="InterPro" id="IPR003593">
    <property type="entry name" value="AAA+_ATPase"/>
</dbReference>
<dbReference type="SMART" id="SM00382">
    <property type="entry name" value="AAA"/>
    <property type="match status" value="2"/>
</dbReference>
<dbReference type="PROSITE" id="PS00211">
    <property type="entry name" value="ABC_TRANSPORTER_1"/>
    <property type="match status" value="2"/>
</dbReference>
<proteinExistence type="predicted"/>
<dbReference type="SUPFAM" id="SSF52540">
    <property type="entry name" value="P-loop containing nucleoside triphosphate hydrolases"/>
    <property type="match status" value="2"/>
</dbReference>
<dbReference type="Gene3D" id="3.40.50.300">
    <property type="entry name" value="P-loop containing nucleotide triphosphate hydrolases"/>
    <property type="match status" value="3"/>
</dbReference>
<dbReference type="PANTHER" id="PTHR19211">
    <property type="entry name" value="ATP-BINDING TRANSPORT PROTEIN-RELATED"/>
    <property type="match status" value="1"/>
</dbReference>
<feature type="compositionally biased region" description="Acidic residues" evidence="4">
    <location>
        <begin position="753"/>
        <end position="766"/>
    </location>
</feature>